<evidence type="ECO:0000256" key="4">
    <source>
        <dbReference type="ARBA" id="ARBA00023002"/>
    </source>
</evidence>
<keyword evidence="4 7" id="KW-0560">Oxidoreductase</keyword>
<dbReference type="EMBL" id="JARKHS020020687">
    <property type="protein sequence ID" value="KAK8770699.1"/>
    <property type="molecule type" value="Genomic_DNA"/>
</dbReference>
<proteinExistence type="inferred from homology"/>
<dbReference type="PANTHER" id="PTHR43563">
    <property type="entry name" value="AMINE OXIDASE"/>
    <property type="match status" value="1"/>
</dbReference>
<comment type="similarity">
    <text evidence="3 7">Belongs to the flavin monoamine oxidase family.</text>
</comment>
<dbReference type="PRINTS" id="PR00757">
    <property type="entry name" value="AMINEOXDASEF"/>
</dbReference>
<feature type="domain" description="Amine oxidase" evidence="8">
    <location>
        <begin position="9"/>
        <end position="93"/>
    </location>
</feature>
<comment type="catalytic activity">
    <reaction evidence="5">
        <text>a secondary aliphatic amine + O2 + H2O = a primary amine + an aldehyde + H2O2</text>
        <dbReference type="Rhea" id="RHEA:26414"/>
        <dbReference type="ChEBI" id="CHEBI:15377"/>
        <dbReference type="ChEBI" id="CHEBI:15379"/>
        <dbReference type="ChEBI" id="CHEBI:16240"/>
        <dbReference type="ChEBI" id="CHEBI:17478"/>
        <dbReference type="ChEBI" id="CHEBI:58855"/>
        <dbReference type="ChEBI" id="CHEBI:65296"/>
        <dbReference type="EC" id="1.4.3.4"/>
    </reaction>
</comment>
<dbReference type="InterPro" id="IPR001613">
    <property type="entry name" value="Flavin_amine_oxidase"/>
</dbReference>
<protein>
    <recommendedName>
        <fullName evidence="7">Amine oxidase</fullName>
        <ecNumber evidence="7">1.4.3.-</ecNumber>
    </recommendedName>
</protein>
<gene>
    <name evidence="9" type="ORF">V5799_012835</name>
</gene>
<evidence type="ECO:0000256" key="7">
    <source>
        <dbReference type="RuleBase" id="RU362067"/>
    </source>
</evidence>
<sequence>MAKFFIAINVTSESYEGSLLWLLWYVKQCGGVKRIISVKNGGQERKMKGGMMQISLKMAESLGDRVKLNSPVTSIAQSPSGVVVRTLDGQEYQVCMLHTCMPISAL</sequence>
<evidence type="ECO:0000259" key="8">
    <source>
        <dbReference type="Pfam" id="PF01593"/>
    </source>
</evidence>
<dbReference type="Gene3D" id="1.10.405.10">
    <property type="entry name" value="Guanine Nucleotide Dissociation Inhibitor, domain 1"/>
    <property type="match status" value="1"/>
</dbReference>
<organism evidence="9 10">
    <name type="scientific">Amblyomma americanum</name>
    <name type="common">Lone star tick</name>
    <dbReference type="NCBI Taxonomy" id="6943"/>
    <lineage>
        <taxon>Eukaryota</taxon>
        <taxon>Metazoa</taxon>
        <taxon>Ecdysozoa</taxon>
        <taxon>Arthropoda</taxon>
        <taxon>Chelicerata</taxon>
        <taxon>Arachnida</taxon>
        <taxon>Acari</taxon>
        <taxon>Parasitiformes</taxon>
        <taxon>Ixodida</taxon>
        <taxon>Ixodoidea</taxon>
        <taxon>Ixodidae</taxon>
        <taxon>Amblyomminae</taxon>
        <taxon>Amblyomma</taxon>
    </lineage>
</organism>
<comment type="subcellular location">
    <subcellularLocation>
        <location evidence="2">Mitochondrion outer membrane</location>
        <topology evidence="2">Single-pass type IV membrane protein</topology>
        <orientation evidence="2">Cytoplasmic side</orientation>
    </subcellularLocation>
</comment>
<evidence type="ECO:0000256" key="5">
    <source>
        <dbReference type="ARBA" id="ARBA00048448"/>
    </source>
</evidence>
<comment type="caution">
    <text evidence="9">The sequence shown here is derived from an EMBL/GenBank/DDBJ whole genome shotgun (WGS) entry which is preliminary data.</text>
</comment>
<dbReference type="GO" id="GO:0005741">
    <property type="term" value="C:mitochondrial outer membrane"/>
    <property type="evidence" value="ECO:0007669"/>
    <property type="project" value="UniProtKB-SubCell"/>
</dbReference>
<keyword evidence="10" id="KW-1185">Reference proteome</keyword>
<dbReference type="GO" id="GO:0050660">
    <property type="term" value="F:flavin adenine dinucleotide binding"/>
    <property type="evidence" value="ECO:0007669"/>
    <property type="project" value="TreeGrafter"/>
</dbReference>
<evidence type="ECO:0000313" key="10">
    <source>
        <dbReference type="Proteomes" id="UP001321473"/>
    </source>
</evidence>
<name>A0AAQ4E7J0_AMBAM</name>
<dbReference type="Pfam" id="PF01593">
    <property type="entry name" value="Amino_oxidase"/>
    <property type="match status" value="1"/>
</dbReference>
<evidence type="ECO:0000256" key="3">
    <source>
        <dbReference type="ARBA" id="ARBA00005995"/>
    </source>
</evidence>
<keyword evidence="7" id="KW-0285">Flavoprotein</keyword>
<dbReference type="GO" id="GO:0008131">
    <property type="term" value="F:primary methylamine oxidase activity"/>
    <property type="evidence" value="ECO:0007669"/>
    <property type="project" value="TreeGrafter"/>
</dbReference>
<dbReference type="InterPro" id="IPR036188">
    <property type="entry name" value="FAD/NAD-bd_sf"/>
</dbReference>
<evidence type="ECO:0000256" key="2">
    <source>
        <dbReference type="ARBA" id="ARBA00004362"/>
    </source>
</evidence>
<dbReference type="GO" id="GO:0097621">
    <property type="term" value="F:monoamine oxidase activity"/>
    <property type="evidence" value="ECO:0007669"/>
    <property type="project" value="UniProtKB-EC"/>
</dbReference>
<dbReference type="InterPro" id="IPR050703">
    <property type="entry name" value="Flavin_MAO"/>
</dbReference>
<comment type="cofactor">
    <cofactor evidence="1 7">
        <name>FAD</name>
        <dbReference type="ChEBI" id="CHEBI:57692"/>
    </cofactor>
</comment>
<accession>A0AAQ4E7J0</accession>
<reference evidence="9 10" key="1">
    <citation type="journal article" date="2023" name="Arcadia Sci">
        <title>De novo assembly of a long-read Amblyomma americanum tick genome.</title>
        <authorList>
            <person name="Chou S."/>
            <person name="Poskanzer K.E."/>
            <person name="Rollins M."/>
            <person name="Thuy-Boun P.S."/>
        </authorList>
    </citation>
    <scope>NUCLEOTIDE SEQUENCE [LARGE SCALE GENOMIC DNA]</scope>
    <source>
        <strain evidence="9">F_SG_1</strain>
        <tissue evidence="9">Salivary glands</tissue>
    </source>
</reference>
<dbReference type="Proteomes" id="UP001321473">
    <property type="component" value="Unassembled WGS sequence"/>
</dbReference>
<dbReference type="PANTHER" id="PTHR43563:SF23">
    <property type="entry name" value="AMINE OXIDASE"/>
    <property type="match status" value="1"/>
</dbReference>
<dbReference type="Gene3D" id="3.50.50.60">
    <property type="entry name" value="FAD/NAD(P)-binding domain"/>
    <property type="match status" value="1"/>
</dbReference>
<feature type="binding site" evidence="6">
    <location>
        <position position="72"/>
    </location>
    <ligand>
        <name>FAD</name>
        <dbReference type="ChEBI" id="CHEBI:57692"/>
    </ligand>
</feature>
<dbReference type="AlphaFoldDB" id="A0AAQ4E7J0"/>
<keyword evidence="7" id="KW-0274">FAD</keyword>
<evidence type="ECO:0000313" key="9">
    <source>
        <dbReference type="EMBL" id="KAK8770699.1"/>
    </source>
</evidence>
<dbReference type="InterPro" id="IPR002937">
    <property type="entry name" value="Amino_oxidase"/>
</dbReference>
<dbReference type="SUPFAM" id="SSF51905">
    <property type="entry name" value="FAD/NAD(P)-binding domain"/>
    <property type="match status" value="1"/>
</dbReference>
<evidence type="ECO:0000256" key="1">
    <source>
        <dbReference type="ARBA" id="ARBA00001974"/>
    </source>
</evidence>
<evidence type="ECO:0000256" key="6">
    <source>
        <dbReference type="PIRSR" id="PIRSR601613-1"/>
    </source>
</evidence>
<dbReference type="Gene3D" id="3.90.660.10">
    <property type="match status" value="1"/>
</dbReference>
<dbReference type="EC" id="1.4.3.-" evidence="7"/>